<evidence type="ECO:0000313" key="3">
    <source>
        <dbReference type="Proteomes" id="UP000012040"/>
    </source>
</evidence>
<accession>M4VU73</accession>
<gene>
    <name evidence="2" type="ORF">A11Q_2548</name>
</gene>
<dbReference type="SUPFAM" id="SSF51197">
    <property type="entry name" value="Clavaminate synthase-like"/>
    <property type="match status" value="1"/>
</dbReference>
<dbReference type="STRING" id="1184267.A11Q_2548"/>
<dbReference type="GO" id="GO:0005506">
    <property type="term" value="F:iron ion binding"/>
    <property type="evidence" value="ECO:0007669"/>
    <property type="project" value="UniProtKB-ARBA"/>
</dbReference>
<keyword evidence="3" id="KW-1185">Reference proteome</keyword>
<name>M4VU73_9BACT</name>
<protein>
    <recommendedName>
        <fullName evidence="4">Phytanoyl-CoA dioxygenase</fullName>
    </recommendedName>
</protein>
<evidence type="ECO:0008006" key="4">
    <source>
        <dbReference type="Google" id="ProtNLM"/>
    </source>
</evidence>
<dbReference type="Proteomes" id="UP000012040">
    <property type="component" value="Chromosome"/>
</dbReference>
<organism evidence="2 3">
    <name type="scientific">Pseudobdellovibrio exovorus JSS</name>
    <dbReference type="NCBI Taxonomy" id="1184267"/>
    <lineage>
        <taxon>Bacteria</taxon>
        <taxon>Pseudomonadati</taxon>
        <taxon>Bdellovibrionota</taxon>
        <taxon>Bdellovibrionia</taxon>
        <taxon>Bdellovibrionales</taxon>
        <taxon>Pseudobdellovibrionaceae</taxon>
        <taxon>Pseudobdellovibrio</taxon>
    </lineage>
</organism>
<dbReference type="eggNOG" id="COG5285">
    <property type="taxonomic scope" value="Bacteria"/>
</dbReference>
<dbReference type="GO" id="GO:0016706">
    <property type="term" value="F:2-oxoglutarate-dependent dioxygenase activity"/>
    <property type="evidence" value="ECO:0007669"/>
    <property type="project" value="UniProtKB-ARBA"/>
</dbReference>
<reference evidence="2 3" key="1">
    <citation type="journal article" date="2013" name="ISME J.">
        <title>By their genes ye shall know them: genomic signatures of predatory bacteria.</title>
        <authorList>
            <person name="Pasternak Z."/>
            <person name="Pietrokovski S."/>
            <person name="Rotem O."/>
            <person name="Gophna U."/>
            <person name="Lurie-Weinberger M.N."/>
            <person name="Jurkevitch E."/>
        </authorList>
    </citation>
    <scope>NUCLEOTIDE SEQUENCE [LARGE SCALE GENOMIC DNA]</scope>
    <source>
        <strain evidence="2 3">JSS</strain>
    </source>
</reference>
<dbReference type="RefSeq" id="WP_015471254.1">
    <property type="nucleotide sequence ID" value="NC_020813.1"/>
</dbReference>
<evidence type="ECO:0000256" key="1">
    <source>
        <dbReference type="ARBA" id="ARBA00001954"/>
    </source>
</evidence>
<dbReference type="Pfam" id="PF05721">
    <property type="entry name" value="PhyH"/>
    <property type="match status" value="1"/>
</dbReference>
<dbReference type="PATRIC" id="fig|1184267.3.peg.2575"/>
<dbReference type="OrthoDB" id="9791262at2"/>
<dbReference type="KEGG" id="bex:A11Q_2548"/>
<dbReference type="PANTHER" id="PTHR20883:SF48">
    <property type="entry name" value="ECTOINE DIOXYGENASE"/>
    <property type="match status" value="1"/>
</dbReference>
<dbReference type="AlphaFoldDB" id="M4VU73"/>
<dbReference type="PANTHER" id="PTHR20883">
    <property type="entry name" value="PHYTANOYL-COA DIOXYGENASE DOMAIN CONTAINING 1"/>
    <property type="match status" value="1"/>
</dbReference>
<comment type="cofactor">
    <cofactor evidence="1">
        <name>Fe(2+)</name>
        <dbReference type="ChEBI" id="CHEBI:29033"/>
    </cofactor>
</comment>
<dbReference type="Gene3D" id="2.60.120.620">
    <property type="entry name" value="q2cbj1_9rhob like domain"/>
    <property type="match status" value="1"/>
</dbReference>
<sequence length="255" mass="29569">MLNQNLSSQFQKDFFFKKDGPLFSESNFKKIQSYFLNLAESVPEPQRYLNFANDIRFRPAIADWVDRRELMDVVQPILGEDLVFWSIGVCYKPPMSDYQVGWHIDSHFWMRNEVLFPPDALILFFSLTEMTEENGGLEIIPHLNDPKYYEHVKRDKDHFFFEHEISEKEFGGRKPHLIQMKENELCGFASHVPHRSGPNRSTKPRIGITLRYLQSSVKITDTPLDGRESYLISGVDRAGNSYSQIQARGSIGGLT</sequence>
<evidence type="ECO:0000313" key="2">
    <source>
        <dbReference type="EMBL" id="AGH96764.1"/>
    </source>
</evidence>
<dbReference type="EMBL" id="CP003537">
    <property type="protein sequence ID" value="AGH96764.1"/>
    <property type="molecule type" value="Genomic_DNA"/>
</dbReference>
<dbReference type="InterPro" id="IPR008775">
    <property type="entry name" value="Phytyl_CoA_dOase-like"/>
</dbReference>
<proteinExistence type="predicted"/>
<dbReference type="HOGENOM" id="CLU_1088448_0_0_7"/>